<accession>A0AAJ8E437</accession>
<dbReference type="GO" id="GO:0016787">
    <property type="term" value="F:hydrolase activity"/>
    <property type="evidence" value="ECO:0007669"/>
    <property type="project" value="UniProtKB-KW"/>
</dbReference>
<dbReference type="AlphaFoldDB" id="A0AAJ8E437"/>
<dbReference type="GeneID" id="4978525"/>
<sequence>MEALGIGFTQMPYDVEMSMTSLRFDFGQDAVSMVGSILASFKRCFLPLTLSFDKFTWDWKQFTSFRATNSFDFLEGTLPWEASVESIIETGEATFAYCDPHQPQSCLQAMNDLERYIRVKGPYDGVMAFSMGTCLALTILVDHALKGGTQEPPFKVAILFSNPEKPFNMESLRQGRIEPWNPRPIISIPTAHIWGSTDYLGHNASLAPQYYRKKSEAIFVHKGGHKVPTSAEDVVQIANVIHRAIGGA</sequence>
<gene>
    <name evidence="3" type="ORF">An02g00440</name>
</gene>
<organism evidence="3">
    <name type="scientific">Aspergillus niger</name>
    <dbReference type="NCBI Taxonomy" id="5061"/>
    <lineage>
        <taxon>Eukaryota</taxon>
        <taxon>Fungi</taxon>
        <taxon>Dikarya</taxon>
        <taxon>Ascomycota</taxon>
        <taxon>Pezizomycotina</taxon>
        <taxon>Eurotiomycetes</taxon>
        <taxon>Eurotiomycetidae</taxon>
        <taxon>Eurotiales</taxon>
        <taxon>Aspergillaceae</taxon>
        <taxon>Aspergillus</taxon>
        <taxon>Aspergillus subgen. Circumdati</taxon>
    </lineage>
</organism>
<dbReference type="PANTHER" id="PTHR48070:SF6">
    <property type="entry name" value="ESTERASE OVCA2"/>
    <property type="match status" value="1"/>
</dbReference>
<feature type="domain" description="Serine hydrolase" evidence="2">
    <location>
        <begin position="93"/>
        <end position="236"/>
    </location>
</feature>
<reference evidence="3" key="1">
    <citation type="submission" date="2025-02" db="EMBL/GenBank/DDBJ databases">
        <authorList>
            <consortium name="NCBI Genome Project"/>
        </authorList>
    </citation>
    <scope>NUCLEOTIDE SEQUENCE</scope>
</reference>
<dbReference type="Pfam" id="PF03959">
    <property type="entry name" value="FSH1"/>
    <property type="match status" value="1"/>
</dbReference>
<keyword evidence="1" id="KW-0378">Hydrolase</keyword>
<protein>
    <recommendedName>
        <fullName evidence="2">Serine hydrolase domain-containing protein</fullName>
    </recommendedName>
</protein>
<dbReference type="KEGG" id="ang:An02g00440"/>
<dbReference type="RefSeq" id="XP_059605946.1">
    <property type="nucleotide sequence ID" value="XM_059745999.1"/>
</dbReference>
<evidence type="ECO:0000259" key="2">
    <source>
        <dbReference type="Pfam" id="PF03959"/>
    </source>
</evidence>
<dbReference type="InterPro" id="IPR005645">
    <property type="entry name" value="FSH-like_dom"/>
</dbReference>
<proteinExistence type="predicted"/>
<dbReference type="InterPro" id="IPR029058">
    <property type="entry name" value="AB_hydrolase_fold"/>
</dbReference>
<name>A0AAJ8E437_ASPNG</name>
<reference evidence="3" key="2">
    <citation type="submission" date="2025-08" db="UniProtKB">
        <authorList>
            <consortium name="RefSeq"/>
        </authorList>
    </citation>
    <scope>IDENTIFICATION</scope>
</reference>
<evidence type="ECO:0000313" key="3">
    <source>
        <dbReference type="RefSeq" id="XP_059605946.1"/>
    </source>
</evidence>
<evidence type="ECO:0000256" key="1">
    <source>
        <dbReference type="ARBA" id="ARBA00022801"/>
    </source>
</evidence>
<dbReference type="InterPro" id="IPR050593">
    <property type="entry name" value="LovG"/>
</dbReference>
<dbReference type="VEuPathDB" id="FungiDB:An02g00440"/>
<dbReference type="SUPFAM" id="SSF53474">
    <property type="entry name" value="alpha/beta-Hydrolases"/>
    <property type="match status" value="1"/>
</dbReference>
<dbReference type="Gene3D" id="3.40.50.1820">
    <property type="entry name" value="alpha/beta hydrolase"/>
    <property type="match status" value="1"/>
</dbReference>
<dbReference type="PANTHER" id="PTHR48070">
    <property type="entry name" value="ESTERASE OVCA2"/>
    <property type="match status" value="1"/>
</dbReference>